<accession>A0A645FJK3</accession>
<reference evidence="1" key="1">
    <citation type="submission" date="2019-08" db="EMBL/GenBank/DDBJ databases">
        <authorList>
            <person name="Kucharzyk K."/>
            <person name="Murdoch R.W."/>
            <person name="Higgins S."/>
            <person name="Loffler F."/>
        </authorList>
    </citation>
    <scope>NUCLEOTIDE SEQUENCE</scope>
</reference>
<proteinExistence type="predicted"/>
<name>A0A645FJK3_9ZZZZ</name>
<dbReference type="AlphaFoldDB" id="A0A645FJK3"/>
<evidence type="ECO:0000313" key="1">
    <source>
        <dbReference type="EMBL" id="MPN12614.1"/>
    </source>
</evidence>
<gene>
    <name evidence="1" type="ORF">SDC9_159932</name>
</gene>
<dbReference type="EMBL" id="VSSQ01058992">
    <property type="protein sequence ID" value="MPN12614.1"/>
    <property type="molecule type" value="Genomic_DNA"/>
</dbReference>
<comment type="caution">
    <text evidence="1">The sequence shown here is derived from an EMBL/GenBank/DDBJ whole genome shotgun (WGS) entry which is preliminary data.</text>
</comment>
<sequence>MFQESRKLLFRHLESRLQELRLYLVLFIPDIDAGAALRIQTVECALYLEVFQGLRDIIAGMAAHEPGGNHSRPGDRRGLGDIKPFPSRRIGALLYAIDLAYPEFFYYITLINGCV</sequence>
<organism evidence="1">
    <name type="scientific">bioreactor metagenome</name>
    <dbReference type="NCBI Taxonomy" id="1076179"/>
    <lineage>
        <taxon>unclassified sequences</taxon>
        <taxon>metagenomes</taxon>
        <taxon>ecological metagenomes</taxon>
    </lineage>
</organism>
<protein>
    <submittedName>
        <fullName evidence="1">Uncharacterized protein</fullName>
    </submittedName>
</protein>